<keyword evidence="3" id="KW-1185">Reference proteome</keyword>
<dbReference type="SUPFAM" id="SSF81383">
    <property type="entry name" value="F-box domain"/>
    <property type="match status" value="1"/>
</dbReference>
<dbReference type="SUPFAM" id="SSF52047">
    <property type="entry name" value="RNI-like"/>
    <property type="match status" value="1"/>
</dbReference>
<protein>
    <recommendedName>
        <fullName evidence="1">F-box domain-containing protein</fullName>
    </recommendedName>
</protein>
<dbReference type="SUPFAM" id="SSF52058">
    <property type="entry name" value="L domain-like"/>
    <property type="match status" value="1"/>
</dbReference>
<reference evidence="3" key="2">
    <citation type="submission" date="2015-01" db="EMBL/GenBank/DDBJ databases">
        <title>Evolutionary Origins and Diversification of the Mycorrhizal Mutualists.</title>
        <authorList>
            <consortium name="DOE Joint Genome Institute"/>
            <consortium name="Mycorrhizal Genomics Consortium"/>
            <person name="Kohler A."/>
            <person name="Kuo A."/>
            <person name="Nagy L.G."/>
            <person name="Floudas D."/>
            <person name="Copeland A."/>
            <person name="Barry K.W."/>
            <person name="Cichocki N."/>
            <person name="Veneault-Fourrey C."/>
            <person name="LaButti K."/>
            <person name="Lindquist E.A."/>
            <person name="Lipzen A."/>
            <person name="Lundell T."/>
            <person name="Morin E."/>
            <person name="Murat C."/>
            <person name="Riley R."/>
            <person name="Ohm R."/>
            <person name="Sun H."/>
            <person name="Tunlid A."/>
            <person name="Henrissat B."/>
            <person name="Grigoriev I.V."/>
            <person name="Hibbett D.S."/>
            <person name="Martin F."/>
        </authorList>
    </citation>
    <scope>NUCLEOTIDE SEQUENCE [LARGE SCALE GENOMIC DNA]</scope>
    <source>
        <strain evidence="3">MAFF 305830</strain>
    </source>
</reference>
<accession>A0A0C3AVT8</accession>
<gene>
    <name evidence="2" type="ORF">M408DRAFT_308028</name>
</gene>
<dbReference type="Proteomes" id="UP000054097">
    <property type="component" value="Unassembled WGS sequence"/>
</dbReference>
<sequence length="896" mass="101306">MRVLCLPTELWANVASYLEREDHLSLVHVCRDFHNIFYGSLYSNLLIGPSHPAYWEESQYVESSIFAQLGPETSSLLKRLETDEDLRSRVRTIEIKYLLKQTTYRWEEDPNEPLYDAFVGAIIRICRDCPLLQRVTLSYALIQAKWVIYLASHPRQHLDLYLEGTQLYGRPESMMETVEDNNPEIGPSITVRSLTASYTASAAPLWIEIISRLLSSTSLKRLGLSSTPSFGLLSALNKHRQATSNLESLTVSVLDPCVVDLFVRLPNLRELYVIQTVAFRLLAPSDIPPAHGPTSALTKLEAISIDARLIPAFTSGRNITSIRARDMIPARSNGFAPLTPVNAGTFGRQFGSEVMVRTLEWEKCSRIDEVLDYLLEMNPGIWHLTIIPANEPSQEEFTAYLAKFSQLPELRTLEFPVLIHVPSPSTMAWEMEKCQSLRKDGLKSLVSVSFSAFLTWTRHPEDEVIWRPSGPGTETVKPTYNLIIGPLPFIYREEDKFVESPIFASAASQTSYLLERLEADADLRNRVRTIEIKHLFKETTTYPYQWKEDPTEPLYDAFVGAIIRICRDCPLLQRVTLTHGLIQAKWIIYLASHPDQHLDLHFERTQLYGSPESMMETIEHNIPEVEHGITVRSLTVPDAASTAPLWSETISWLLSSTSLKRLNLSSMSGFGLLGALNKHGEAAISNLESLTVSFLDSRAVDLFARLPDLRELYTIQTRDFQLLVPSDLPLAHGPTSALTKLEAISIDASNGFAPLTPINAQTFGRQFGSEVMVRTLEWEKCSRTDEILDYLLEMNPGIWHLTIVPANQPSPEELMAYLSKFSQLPELRTLKFLALFRAPSPRSIAWEMERCQELRINGAKSLVSVSFSTFFTWTRHPEDEGLWQPSGPGVEVLKQI</sequence>
<evidence type="ECO:0000313" key="2">
    <source>
        <dbReference type="EMBL" id="KIM28625.1"/>
    </source>
</evidence>
<dbReference type="InterPro" id="IPR001810">
    <property type="entry name" value="F-box_dom"/>
</dbReference>
<name>A0A0C3AVT8_SERVB</name>
<dbReference type="PROSITE" id="PS50181">
    <property type="entry name" value="FBOX"/>
    <property type="match status" value="1"/>
</dbReference>
<dbReference type="PANTHER" id="PTHR16134:SF119">
    <property type="entry name" value="AT02038P-RELATED"/>
    <property type="match status" value="1"/>
</dbReference>
<dbReference type="CDD" id="cd09917">
    <property type="entry name" value="F-box_SF"/>
    <property type="match status" value="1"/>
</dbReference>
<organism evidence="2 3">
    <name type="scientific">Serendipita vermifera MAFF 305830</name>
    <dbReference type="NCBI Taxonomy" id="933852"/>
    <lineage>
        <taxon>Eukaryota</taxon>
        <taxon>Fungi</taxon>
        <taxon>Dikarya</taxon>
        <taxon>Basidiomycota</taxon>
        <taxon>Agaricomycotina</taxon>
        <taxon>Agaricomycetes</taxon>
        <taxon>Sebacinales</taxon>
        <taxon>Serendipitaceae</taxon>
        <taxon>Serendipita</taxon>
    </lineage>
</organism>
<dbReference type="Gene3D" id="3.80.10.10">
    <property type="entry name" value="Ribonuclease Inhibitor"/>
    <property type="match status" value="2"/>
</dbReference>
<proteinExistence type="predicted"/>
<dbReference type="InterPro" id="IPR032675">
    <property type="entry name" value="LRR_dom_sf"/>
</dbReference>
<reference evidence="2 3" key="1">
    <citation type="submission" date="2014-04" db="EMBL/GenBank/DDBJ databases">
        <authorList>
            <consortium name="DOE Joint Genome Institute"/>
            <person name="Kuo A."/>
            <person name="Zuccaro A."/>
            <person name="Kohler A."/>
            <person name="Nagy L.G."/>
            <person name="Floudas D."/>
            <person name="Copeland A."/>
            <person name="Barry K.W."/>
            <person name="Cichocki N."/>
            <person name="Veneault-Fourrey C."/>
            <person name="LaButti K."/>
            <person name="Lindquist E.A."/>
            <person name="Lipzen A."/>
            <person name="Lundell T."/>
            <person name="Morin E."/>
            <person name="Murat C."/>
            <person name="Sun H."/>
            <person name="Tunlid A."/>
            <person name="Henrissat B."/>
            <person name="Grigoriev I.V."/>
            <person name="Hibbett D.S."/>
            <person name="Martin F."/>
            <person name="Nordberg H.P."/>
            <person name="Cantor M.N."/>
            <person name="Hua S.X."/>
        </authorList>
    </citation>
    <scope>NUCLEOTIDE SEQUENCE [LARGE SCALE GENOMIC DNA]</scope>
    <source>
        <strain evidence="2 3">MAFF 305830</strain>
    </source>
</reference>
<dbReference type="InterPro" id="IPR036047">
    <property type="entry name" value="F-box-like_dom_sf"/>
</dbReference>
<dbReference type="HOGENOM" id="CLU_322926_0_0_1"/>
<dbReference type="AlphaFoldDB" id="A0A0C3AVT8"/>
<dbReference type="EMBL" id="KN824292">
    <property type="protein sequence ID" value="KIM28625.1"/>
    <property type="molecule type" value="Genomic_DNA"/>
</dbReference>
<dbReference type="Pfam" id="PF12937">
    <property type="entry name" value="F-box-like"/>
    <property type="match status" value="1"/>
</dbReference>
<dbReference type="PANTHER" id="PTHR16134">
    <property type="entry name" value="F-BOX/TPR REPEAT PROTEIN POF3"/>
    <property type="match status" value="1"/>
</dbReference>
<evidence type="ECO:0000259" key="1">
    <source>
        <dbReference type="PROSITE" id="PS50181"/>
    </source>
</evidence>
<feature type="domain" description="F-box" evidence="1">
    <location>
        <begin position="1"/>
        <end position="45"/>
    </location>
</feature>
<evidence type="ECO:0000313" key="3">
    <source>
        <dbReference type="Proteomes" id="UP000054097"/>
    </source>
</evidence>